<accession>A0ABW4GRD5</accession>
<dbReference type="InterPro" id="IPR001460">
    <property type="entry name" value="PCN-bd_Tpept"/>
</dbReference>
<dbReference type="PANTHER" id="PTHR30627">
    <property type="entry name" value="PEPTIDOGLYCAN D,D-TRANSPEPTIDASE"/>
    <property type="match status" value="1"/>
</dbReference>
<comment type="similarity">
    <text evidence="1">Belongs to the transpeptidase family.</text>
</comment>
<gene>
    <name evidence="8" type="primary">mrdA</name>
    <name evidence="8" type="ORF">ACFSJ0_50795</name>
</gene>
<feature type="domain" description="Penicillin-binding protein transpeptidase" evidence="6">
    <location>
        <begin position="277"/>
        <end position="649"/>
    </location>
</feature>
<keyword evidence="2" id="KW-1003">Cell membrane</keyword>
<evidence type="ECO:0000256" key="1">
    <source>
        <dbReference type="ARBA" id="ARBA00007171"/>
    </source>
</evidence>
<keyword evidence="4 8" id="KW-0378">Hydrolase</keyword>
<keyword evidence="8" id="KW-0121">Carboxypeptidase</keyword>
<evidence type="ECO:0000259" key="6">
    <source>
        <dbReference type="Pfam" id="PF00905"/>
    </source>
</evidence>
<evidence type="ECO:0000256" key="2">
    <source>
        <dbReference type="ARBA" id="ARBA00022519"/>
    </source>
</evidence>
<dbReference type="PANTHER" id="PTHR30627:SF2">
    <property type="entry name" value="PEPTIDOGLYCAN D,D-TRANSPEPTIDASE MRDA"/>
    <property type="match status" value="1"/>
</dbReference>
<evidence type="ECO:0000313" key="9">
    <source>
        <dbReference type="Proteomes" id="UP001597097"/>
    </source>
</evidence>
<reference evidence="9" key="1">
    <citation type="journal article" date="2019" name="Int. J. Syst. Evol. Microbiol.">
        <title>The Global Catalogue of Microorganisms (GCM) 10K type strain sequencing project: providing services to taxonomists for standard genome sequencing and annotation.</title>
        <authorList>
            <consortium name="The Broad Institute Genomics Platform"/>
            <consortium name="The Broad Institute Genome Sequencing Center for Infectious Disease"/>
            <person name="Wu L."/>
            <person name="Ma J."/>
        </authorList>
    </citation>
    <scope>NUCLEOTIDE SEQUENCE [LARGE SCALE GENOMIC DNA]</scope>
    <source>
        <strain evidence="9">CGMCC 1.15399</strain>
    </source>
</reference>
<evidence type="ECO:0000256" key="4">
    <source>
        <dbReference type="ARBA" id="ARBA00022801"/>
    </source>
</evidence>
<organism evidence="8 9">
    <name type="scientific">Nonomuraea guangzhouensis</name>
    <dbReference type="NCBI Taxonomy" id="1291555"/>
    <lineage>
        <taxon>Bacteria</taxon>
        <taxon>Bacillati</taxon>
        <taxon>Actinomycetota</taxon>
        <taxon>Actinomycetes</taxon>
        <taxon>Streptosporangiales</taxon>
        <taxon>Streptosporangiaceae</taxon>
        <taxon>Nonomuraea</taxon>
    </lineage>
</organism>
<dbReference type="InterPro" id="IPR017790">
    <property type="entry name" value="Penicillin-binding_protein_2"/>
</dbReference>
<proteinExistence type="inferred from homology"/>
<keyword evidence="3" id="KW-0645">Protease</keyword>
<feature type="compositionally biased region" description="Low complexity" evidence="5">
    <location>
        <begin position="685"/>
        <end position="706"/>
    </location>
</feature>
<name>A0ABW4GRD5_9ACTN</name>
<dbReference type="InterPro" id="IPR050515">
    <property type="entry name" value="Beta-lactam/transpept"/>
</dbReference>
<dbReference type="Pfam" id="PF00905">
    <property type="entry name" value="Transpeptidase"/>
    <property type="match status" value="1"/>
</dbReference>
<keyword evidence="2" id="KW-0997">Cell inner membrane</keyword>
<dbReference type="EC" id="3.4.16.4" evidence="8"/>
<keyword evidence="2" id="KW-0472">Membrane</keyword>
<evidence type="ECO:0000313" key="8">
    <source>
        <dbReference type="EMBL" id="MFD1545408.1"/>
    </source>
</evidence>
<dbReference type="Proteomes" id="UP001597097">
    <property type="component" value="Unassembled WGS sequence"/>
</dbReference>
<sequence length="733" mass="77680">MIRMRTRLVVLQVIVMAVLAVLSLRLWQVQVVRGQELVTRATETRTRSVIVPAVRGQILDSSGRPLVRNQTSLVVSIDRTGLIRMPEQGVPVLRKLGEVLGEPVKQLQKRITPCGPGVSKPCWTGSPYQPIPVEERADTREALQILERQEEFPGVSAEVQSVRQYPGGKAGAQMLGYLQPVTAAELEKREGLKAAFSGVDLVGRDGLEYIYDDELRGKAGLRRVQVDRMGKAIGVEEQVAPISGDTLVTSIDARVQTLAEEALRHAMKNAPKADGAAAVVLEPKTGRVLALASAPGYDPAVWAGGISDRGYQRLLSDSTGKPLVSRALNGMFAPGSTFKVSSVTSMLRAGYPLNGTYDCPGAVMVGDRAFHNFHGIGLGTMNLHTALVKSCDTIFYTAGYAQWLKDGGLNPKKAPKEVFANTARGFGFGKPTGIDLPGESAGRIPDRAWKKNMWAQTSGNSCRRAKTGYPEVADKSRAEFLKRLANENCLEGFLLRAGDSANFSIGQGDVLVTPLQLARAYAALVSDGKLRSPRIGWATVRPDGALVRRIDVPVVGELPLSKKERLYIKDALSDVPSDGTAAGAFAGFPMDKVRIGGKTGTAEVWGKEDTSWFASFAPTNDPRFVVVVMVSQGGMGASTAAPAAREIYEGIFGFGKHGKPALPGGRPVSKLPKIAADGTVADGTGADGTVTDGTVTDGTVAGKTGTRTTVVDSTGEGGTGKDTKGEGVTEAGG</sequence>
<evidence type="ECO:0000256" key="3">
    <source>
        <dbReference type="ARBA" id="ARBA00022670"/>
    </source>
</evidence>
<comment type="caution">
    <text evidence="8">The sequence shown here is derived from an EMBL/GenBank/DDBJ whole genome shotgun (WGS) entry which is preliminary data.</text>
</comment>
<feature type="region of interest" description="Disordered" evidence="5">
    <location>
        <begin position="685"/>
        <end position="733"/>
    </location>
</feature>
<dbReference type="GO" id="GO:0009002">
    <property type="term" value="F:serine-type D-Ala-D-Ala carboxypeptidase activity"/>
    <property type="evidence" value="ECO:0007669"/>
    <property type="project" value="UniProtKB-EC"/>
</dbReference>
<dbReference type="EMBL" id="JBHUCM010000047">
    <property type="protein sequence ID" value="MFD1545408.1"/>
    <property type="molecule type" value="Genomic_DNA"/>
</dbReference>
<dbReference type="Pfam" id="PF03717">
    <property type="entry name" value="PBP_dimer"/>
    <property type="match status" value="1"/>
</dbReference>
<feature type="domain" description="Penicillin-binding protein dimerisation" evidence="7">
    <location>
        <begin position="51"/>
        <end position="235"/>
    </location>
</feature>
<dbReference type="RefSeq" id="WP_219532019.1">
    <property type="nucleotide sequence ID" value="NZ_JAHKRM010000013.1"/>
</dbReference>
<dbReference type="InterPro" id="IPR005311">
    <property type="entry name" value="PBP_dimer"/>
</dbReference>
<keyword evidence="9" id="KW-1185">Reference proteome</keyword>
<evidence type="ECO:0000256" key="5">
    <source>
        <dbReference type="SAM" id="MobiDB-lite"/>
    </source>
</evidence>
<protein>
    <submittedName>
        <fullName evidence="8">Penicillin-binding protein 2</fullName>
        <ecNumber evidence="8">3.4.16.4</ecNumber>
    </submittedName>
</protein>
<dbReference type="NCBIfam" id="TIGR03423">
    <property type="entry name" value="pbp2_mrdA"/>
    <property type="match status" value="1"/>
</dbReference>
<evidence type="ECO:0000259" key="7">
    <source>
        <dbReference type="Pfam" id="PF03717"/>
    </source>
</evidence>